<gene>
    <name evidence="3" type="ORF">ABWK59_27355</name>
</gene>
<reference evidence="3" key="1">
    <citation type="submission" date="2024-06" db="EMBL/GenBank/DDBJ databases">
        <title>The genome sequences of Kitasatospora sp. strain HUAS MG31.</title>
        <authorList>
            <person name="Mo P."/>
        </authorList>
    </citation>
    <scope>NUCLEOTIDE SEQUENCE</scope>
    <source>
        <strain evidence="3">HUAS MG31</strain>
    </source>
</reference>
<feature type="domain" description="Metallo-beta-lactamase" evidence="2">
    <location>
        <begin position="105"/>
        <end position="307"/>
    </location>
</feature>
<dbReference type="Pfam" id="PF12706">
    <property type="entry name" value="Lactamase_B_2"/>
    <property type="match status" value="1"/>
</dbReference>
<evidence type="ECO:0000256" key="1">
    <source>
        <dbReference type="SAM" id="MobiDB-lite"/>
    </source>
</evidence>
<dbReference type="Gene3D" id="3.60.15.10">
    <property type="entry name" value="Ribonuclease Z/Hydroxyacylglutathione hydrolase-like"/>
    <property type="match status" value="1"/>
</dbReference>
<protein>
    <submittedName>
        <fullName evidence="3">MBL fold metallo-hydrolase</fullName>
    </submittedName>
</protein>
<name>A0AAU8KA56_9ACTN</name>
<accession>A0AAU8KA56</accession>
<feature type="region of interest" description="Disordered" evidence="1">
    <location>
        <begin position="371"/>
        <end position="395"/>
    </location>
</feature>
<dbReference type="GO" id="GO:0005737">
    <property type="term" value="C:cytoplasm"/>
    <property type="evidence" value="ECO:0007669"/>
    <property type="project" value="TreeGrafter"/>
</dbReference>
<dbReference type="EMBL" id="CP159872">
    <property type="protein sequence ID" value="XCM84184.1"/>
    <property type="molecule type" value="Genomic_DNA"/>
</dbReference>
<dbReference type="InterPro" id="IPR036866">
    <property type="entry name" value="RibonucZ/Hydroxyglut_hydro"/>
</dbReference>
<dbReference type="InterPro" id="IPR001279">
    <property type="entry name" value="Metallo-B-lactamas"/>
</dbReference>
<evidence type="ECO:0000259" key="2">
    <source>
        <dbReference type="Pfam" id="PF12706"/>
    </source>
</evidence>
<dbReference type="SUPFAM" id="SSF56281">
    <property type="entry name" value="Metallo-hydrolase/oxidoreductase"/>
    <property type="match status" value="1"/>
</dbReference>
<dbReference type="PANTHER" id="PTHR15032:SF4">
    <property type="entry name" value="N-ACYL-PHOSPHATIDYLETHANOLAMINE-HYDROLYZING PHOSPHOLIPASE D"/>
    <property type="match status" value="1"/>
</dbReference>
<organism evidence="3">
    <name type="scientific">Kitasatospora camelliae</name>
    <dbReference type="NCBI Taxonomy" id="3156397"/>
    <lineage>
        <taxon>Bacteria</taxon>
        <taxon>Bacillati</taxon>
        <taxon>Actinomycetota</taxon>
        <taxon>Actinomycetes</taxon>
        <taxon>Kitasatosporales</taxon>
        <taxon>Streptomycetaceae</taxon>
        <taxon>Kitasatospora</taxon>
    </lineage>
</organism>
<dbReference type="AlphaFoldDB" id="A0AAU8KA56"/>
<dbReference type="KEGG" id="kcm:ABWK59_27355"/>
<proteinExistence type="predicted"/>
<dbReference type="PANTHER" id="PTHR15032">
    <property type="entry name" value="N-ACYL-PHOSPHATIDYLETHANOLAMINE-HYDROLYZING PHOSPHOLIPASE D"/>
    <property type="match status" value="1"/>
</dbReference>
<sequence length="395" mass="43070">MWHRVRTDAFGAEPKGYRLWRVTNSPHFVDGAFRNPVATRRLVGDRSPLEITRAQLTGDRNRRTPAAAVPVHRLTPVEIAVPPASGLRMTWLGHSTALAEIDGKRVLFDPVWGECCSPFPTLGPLPGIGPKRLHPVPLPLVELGPIDVVVISHDHYDHLDMATIRTLATETGAVFAVPLGVGGHLEHWGIPDKRIVELDWWESAKVAGLELTATPARHYCGRGPRVNPMMLWASWVVAGPRHRVFHSGDSGYFPGFAEVGRRLGPFDVTMVQVGAYSEYWPEVHMTPEEGVRAHLDLGGRMMMPIHWGTFSLAPHPWDEPAERAVAAAQALGAELVVPRPGKPFEPSDPPALKLWWRAVAAAPRGTDLLVPDGLTQPAAPTHPDTSTVGDGGVAV</sequence>
<evidence type="ECO:0000313" key="3">
    <source>
        <dbReference type="EMBL" id="XCM84184.1"/>
    </source>
</evidence>